<evidence type="ECO:0000313" key="1">
    <source>
        <dbReference type="EMBL" id="KAI3812919.1"/>
    </source>
</evidence>
<accession>A0ACB9IXB9</accession>
<dbReference type="Proteomes" id="UP001056120">
    <property type="component" value="Linkage Group LG06"/>
</dbReference>
<comment type="caution">
    <text evidence="1">The sequence shown here is derived from an EMBL/GenBank/DDBJ whole genome shotgun (WGS) entry which is preliminary data.</text>
</comment>
<sequence length="297" mass="32884">MTAGKDQVHKMKHRQSYRNVWHTDLMSTMAADTPYCCFALFCGPCASYKLRKRALYGDMSRYTCCGGYMPCSGKCGERKCPKFCLCTEVFFCFGNSVASTRFLLQDEFNIQTTKCDNCIIGCMVCLQQVACIFSIIACIVGSDELNEASQLLNCLADLVFCSVCSCMQTQHKVEMDKRDGKFGARPMDVPPVQEMSRISQSYPSPHVQYGQPPYAQGYPPAAYPPQHQGYPPMYPPPGYPPAAYPPPGYPPAAYPPPHQGYPSVVYPPPHQGYPPAAYSSQPPPPQGQSHPPPDQNK</sequence>
<gene>
    <name evidence="1" type="ORF">L1987_17632</name>
</gene>
<reference evidence="2" key="1">
    <citation type="journal article" date="2022" name="Mol. Ecol. Resour.">
        <title>The genomes of chicory, endive, great burdock and yacon provide insights into Asteraceae palaeo-polyploidization history and plant inulin production.</title>
        <authorList>
            <person name="Fan W."/>
            <person name="Wang S."/>
            <person name="Wang H."/>
            <person name="Wang A."/>
            <person name="Jiang F."/>
            <person name="Liu H."/>
            <person name="Zhao H."/>
            <person name="Xu D."/>
            <person name="Zhang Y."/>
        </authorList>
    </citation>
    <scope>NUCLEOTIDE SEQUENCE [LARGE SCALE GENOMIC DNA]</scope>
    <source>
        <strain evidence="2">cv. Yunnan</strain>
    </source>
</reference>
<evidence type="ECO:0000313" key="2">
    <source>
        <dbReference type="Proteomes" id="UP001056120"/>
    </source>
</evidence>
<organism evidence="1 2">
    <name type="scientific">Smallanthus sonchifolius</name>
    <dbReference type="NCBI Taxonomy" id="185202"/>
    <lineage>
        <taxon>Eukaryota</taxon>
        <taxon>Viridiplantae</taxon>
        <taxon>Streptophyta</taxon>
        <taxon>Embryophyta</taxon>
        <taxon>Tracheophyta</taxon>
        <taxon>Spermatophyta</taxon>
        <taxon>Magnoliopsida</taxon>
        <taxon>eudicotyledons</taxon>
        <taxon>Gunneridae</taxon>
        <taxon>Pentapetalae</taxon>
        <taxon>asterids</taxon>
        <taxon>campanulids</taxon>
        <taxon>Asterales</taxon>
        <taxon>Asteraceae</taxon>
        <taxon>Asteroideae</taxon>
        <taxon>Heliantheae alliance</taxon>
        <taxon>Millerieae</taxon>
        <taxon>Smallanthus</taxon>
    </lineage>
</organism>
<protein>
    <submittedName>
        <fullName evidence="1">Uncharacterized protein</fullName>
    </submittedName>
</protein>
<name>A0ACB9IXB9_9ASTR</name>
<dbReference type="EMBL" id="CM042023">
    <property type="protein sequence ID" value="KAI3812919.1"/>
    <property type="molecule type" value="Genomic_DNA"/>
</dbReference>
<proteinExistence type="predicted"/>
<keyword evidence="2" id="KW-1185">Reference proteome</keyword>
<reference evidence="1 2" key="2">
    <citation type="journal article" date="2022" name="Mol. Ecol. Resour.">
        <title>The genomes of chicory, endive, great burdock and yacon provide insights into Asteraceae paleo-polyploidization history and plant inulin production.</title>
        <authorList>
            <person name="Fan W."/>
            <person name="Wang S."/>
            <person name="Wang H."/>
            <person name="Wang A."/>
            <person name="Jiang F."/>
            <person name="Liu H."/>
            <person name="Zhao H."/>
            <person name="Xu D."/>
            <person name="Zhang Y."/>
        </authorList>
    </citation>
    <scope>NUCLEOTIDE SEQUENCE [LARGE SCALE GENOMIC DNA]</scope>
    <source>
        <strain evidence="2">cv. Yunnan</strain>
        <tissue evidence="1">Leaves</tissue>
    </source>
</reference>